<dbReference type="RefSeq" id="WP_177670225.1">
    <property type="nucleotide sequence ID" value="NZ_JACRSY010000004.1"/>
</dbReference>
<name>A0A926ID88_9FIRM</name>
<evidence type="ECO:0000313" key="1">
    <source>
        <dbReference type="EMBL" id="MBC8578604.1"/>
    </source>
</evidence>
<dbReference type="Proteomes" id="UP000655830">
    <property type="component" value="Unassembled WGS sequence"/>
</dbReference>
<gene>
    <name evidence="1" type="ORF">H8718_03555</name>
</gene>
<dbReference type="EMBL" id="JACRSY010000004">
    <property type="protein sequence ID" value="MBC8578604.1"/>
    <property type="molecule type" value="Genomic_DNA"/>
</dbReference>
<reference evidence="1" key="1">
    <citation type="submission" date="2020-08" db="EMBL/GenBank/DDBJ databases">
        <title>Genome public.</title>
        <authorList>
            <person name="Liu C."/>
            <person name="Sun Q."/>
        </authorList>
    </citation>
    <scope>NUCLEOTIDE SEQUENCE</scope>
    <source>
        <strain evidence="1">NSJ-12</strain>
    </source>
</reference>
<accession>A0A926ID88</accession>
<sequence length="109" mass="13008">MKQIIIEDNSVLEKFFRRNRKYEEKIINEIQENLLSIIKEKTYKIKTVKGYKYEGKTIYEYKIPLDKVFSCRVAYIYQEEKIIVFFISLTTIKHEFTKLIAGVVGVTKS</sequence>
<evidence type="ECO:0000313" key="2">
    <source>
        <dbReference type="Proteomes" id="UP000655830"/>
    </source>
</evidence>
<keyword evidence="2" id="KW-1185">Reference proteome</keyword>
<proteinExistence type="predicted"/>
<organism evidence="1 2">
    <name type="scientific">Zhenhengia yiwuensis</name>
    <dbReference type="NCBI Taxonomy" id="2763666"/>
    <lineage>
        <taxon>Bacteria</taxon>
        <taxon>Bacillati</taxon>
        <taxon>Bacillota</taxon>
        <taxon>Clostridia</taxon>
        <taxon>Lachnospirales</taxon>
        <taxon>Lachnospiraceae</taxon>
        <taxon>Zhenhengia</taxon>
    </lineage>
</organism>
<dbReference type="AlphaFoldDB" id="A0A926ID88"/>
<comment type="caution">
    <text evidence="1">The sequence shown here is derived from an EMBL/GenBank/DDBJ whole genome shotgun (WGS) entry which is preliminary data.</text>
</comment>
<protein>
    <submittedName>
        <fullName evidence="1">Uncharacterized protein</fullName>
    </submittedName>
</protein>